<evidence type="ECO:0000256" key="5">
    <source>
        <dbReference type="SAM" id="Phobius"/>
    </source>
</evidence>
<dbReference type="AlphaFoldDB" id="A0A7L6N5R2"/>
<dbReference type="InterPro" id="IPR003339">
    <property type="entry name" value="ABC/ECF_trnsptr_transmembrane"/>
</dbReference>
<feature type="transmembrane region" description="Helical" evidence="5">
    <location>
        <begin position="165"/>
        <end position="185"/>
    </location>
</feature>
<dbReference type="Proteomes" id="UP000512167">
    <property type="component" value="Chromosome"/>
</dbReference>
<gene>
    <name evidence="6" type="ORF">HF295_05460</name>
</gene>
<keyword evidence="4 5" id="KW-0472">Membrane</keyword>
<dbReference type="Pfam" id="PF02361">
    <property type="entry name" value="CbiQ"/>
    <property type="match status" value="1"/>
</dbReference>
<keyword evidence="7" id="KW-1185">Reference proteome</keyword>
<dbReference type="EMBL" id="CP051151">
    <property type="protein sequence ID" value="QLY40335.1"/>
    <property type="molecule type" value="Genomic_DNA"/>
</dbReference>
<dbReference type="CDD" id="cd16914">
    <property type="entry name" value="EcfT"/>
    <property type="match status" value="1"/>
</dbReference>
<evidence type="ECO:0000256" key="3">
    <source>
        <dbReference type="ARBA" id="ARBA00022989"/>
    </source>
</evidence>
<dbReference type="KEGG" id="tbk:HF295_05460"/>
<dbReference type="GO" id="GO:0005886">
    <property type="term" value="C:plasma membrane"/>
    <property type="evidence" value="ECO:0007669"/>
    <property type="project" value="TreeGrafter"/>
</dbReference>
<feature type="transmembrane region" description="Helical" evidence="5">
    <location>
        <begin position="126"/>
        <end position="145"/>
    </location>
</feature>
<evidence type="ECO:0000256" key="4">
    <source>
        <dbReference type="ARBA" id="ARBA00023136"/>
    </source>
</evidence>
<organism evidence="6 7">
    <name type="scientific">Hujiaoplasma nucleasis</name>
    <dbReference type="NCBI Taxonomy" id="2725268"/>
    <lineage>
        <taxon>Bacteria</taxon>
        <taxon>Bacillati</taxon>
        <taxon>Mycoplasmatota</taxon>
        <taxon>Mollicutes</taxon>
        <taxon>Candidatus Izemoplasmatales</taxon>
        <taxon>Hujiaoplasmataceae</taxon>
        <taxon>Hujiaoplasma</taxon>
    </lineage>
</organism>
<feature type="transmembrane region" description="Helical" evidence="5">
    <location>
        <begin position="303"/>
        <end position="323"/>
    </location>
</feature>
<keyword evidence="3 5" id="KW-1133">Transmembrane helix</keyword>
<protein>
    <submittedName>
        <fullName evidence="6">Energy-coupling factor transporter transmembrane protein EcfT</fullName>
    </submittedName>
</protein>
<feature type="transmembrane region" description="Helical" evidence="5">
    <location>
        <begin position="98"/>
        <end position="119"/>
    </location>
</feature>
<dbReference type="PANTHER" id="PTHR33514">
    <property type="entry name" value="PROTEIN ABCI12, CHLOROPLASTIC"/>
    <property type="match status" value="1"/>
</dbReference>
<comment type="subcellular location">
    <subcellularLocation>
        <location evidence="1">Membrane</location>
        <topology evidence="1">Multi-pass membrane protein</topology>
    </subcellularLocation>
</comment>
<accession>A0A7L6N5R2</accession>
<sequence>MKSVVMGQYVPGDGFFHKVDPRTKIMAVLFLMIATFLFDDIYQIFVALLLTFSLLFIGKISILRVLKGLKPILVLLIFTFVFQILLNKEGSLVVDASLNISLLNILFIIVLFVIWRFLAKFKKFKFLLFLAFVVGSIYLLSNVSLANDYPLTSYRLTIYEKGIEMSVFVVFRLLIVITLSTLLTLTTKPTDLTQGLESLLRPFKKVGFNSDEFALIISISLRYIPTIFDEANKIMQAQASRGADFSEGKLKDKLKQVISLLIPMFIIAFIRSEELADAMGSRNFVPGKPRTRIHILEYSYRDIFVSIFTFLFFVTALLFRVNVLGY</sequence>
<evidence type="ECO:0000256" key="2">
    <source>
        <dbReference type="ARBA" id="ARBA00022692"/>
    </source>
</evidence>
<reference evidence="6 7" key="1">
    <citation type="submission" date="2020-04" db="EMBL/GenBank/DDBJ databases">
        <authorList>
            <person name="Zheng R.K."/>
            <person name="Sun C.M."/>
        </authorList>
    </citation>
    <scope>NUCLEOTIDE SEQUENCE [LARGE SCALE GENOMIC DNA]</scope>
    <source>
        <strain evidence="7">zrk29</strain>
    </source>
</reference>
<name>A0A7L6N5R2_9MOLU</name>
<feature type="transmembrane region" description="Helical" evidence="5">
    <location>
        <begin position="25"/>
        <end position="57"/>
    </location>
</feature>
<keyword evidence="2 5" id="KW-0812">Transmembrane</keyword>
<evidence type="ECO:0000313" key="6">
    <source>
        <dbReference type="EMBL" id="QLY40335.1"/>
    </source>
</evidence>
<feature type="transmembrane region" description="Helical" evidence="5">
    <location>
        <begin position="69"/>
        <end position="86"/>
    </location>
</feature>
<dbReference type="PANTHER" id="PTHR33514:SF13">
    <property type="entry name" value="PROTEIN ABCI12, CHLOROPLASTIC"/>
    <property type="match status" value="1"/>
</dbReference>
<dbReference type="RefSeq" id="WP_312031166.1">
    <property type="nucleotide sequence ID" value="NZ_CP051151.1"/>
</dbReference>
<proteinExistence type="predicted"/>
<evidence type="ECO:0000313" key="7">
    <source>
        <dbReference type="Proteomes" id="UP000512167"/>
    </source>
</evidence>
<evidence type="ECO:0000256" key="1">
    <source>
        <dbReference type="ARBA" id="ARBA00004141"/>
    </source>
</evidence>